<evidence type="ECO:0000256" key="1">
    <source>
        <dbReference type="ARBA" id="ARBA00006611"/>
    </source>
</evidence>
<dbReference type="InterPro" id="IPR001482">
    <property type="entry name" value="T2SS/T4SS_dom"/>
</dbReference>
<dbReference type="GO" id="GO:0005886">
    <property type="term" value="C:plasma membrane"/>
    <property type="evidence" value="ECO:0007669"/>
    <property type="project" value="TreeGrafter"/>
</dbReference>
<dbReference type="CDD" id="cd01129">
    <property type="entry name" value="PulE-GspE-like"/>
    <property type="match status" value="1"/>
</dbReference>
<evidence type="ECO:0000259" key="4">
    <source>
        <dbReference type="PROSITE" id="PS00662"/>
    </source>
</evidence>
<dbReference type="Gene3D" id="3.30.450.90">
    <property type="match status" value="1"/>
</dbReference>
<dbReference type="PROSITE" id="PS00662">
    <property type="entry name" value="T2SP_E"/>
    <property type="match status" value="1"/>
</dbReference>
<dbReference type="STRING" id="1802207.A3D44_02680"/>
<evidence type="ECO:0000313" key="5">
    <source>
        <dbReference type="EMBL" id="OGZ69379.1"/>
    </source>
</evidence>
<accession>A0A1G2I3Y0</accession>
<evidence type="ECO:0000256" key="2">
    <source>
        <dbReference type="ARBA" id="ARBA00022741"/>
    </source>
</evidence>
<organism evidence="5 6">
    <name type="scientific">Candidatus Staskawiczbacteria bacterium RIFCSPHIGHO2_02_FULL_42_22</name>
    <dbReference type="NCBI Taxonomy" id="1802207"/>
    <lineage>
        <taxon>Bacteria</taxon>
        <taxon>Candidatus Staskawicziibacteriota</taxon>
    </lineage>
</organism>
<dbReference type="GO" id="GO:0005524">
    <property type="term" value="F:ATP binding"/>
    <property type="evidence" value="ECO:0007669"/>
    <property type="project" value="UniProtKB-KW"/>
</dbReference>
<dbReference type="SUPFAM" id="SSF52540">
    <property type="entry name" value="P-loop containing nucleoside triphosphate hydrolases"/>
    <property type="match status" value="1"/>
</dbReference>
<dbReference type="SMART" id="SM00382">
    <property type="entry name" value="AAA"/>
    <property type="match status" value="1"/>
</dbReference>
<dbReference type="Gene3D" id="3.40.50.300">
    <property type="entry name" value="P-loop containing nucleotide triphosphate hydrolases"/>
    <property type="match status" value="1"/>
</dbReference>
<evidence type="ECO:0000313" key="6">
    <source>
        <dbReference type="Proteomes" id="UP000178820"/>
    </source>
</evidence>
<dbReference type="EMBL" id="MHOT01000012">
    <property type="protein sequence ID" value="OGZ69379.1"/>
    <property type="molecule type" value="Genomic_DNA"/>
</dbReference>
<name>A0A1G2I3Y0_9BACT</name>
<keyword evidence="2" id="KW-0547">Nucleotide-binding</keyword>
<keyword evidence="3" id="KW-0067">ATP-binding</keyword>
<dbReference type="Pfam" id="PF00437">
    <property type="entry name" value="T2SSE"/>
    <property type="match status" value="1"/>
</dbReference>
<dbReference type="PANTHER" id="PTHR30258">
    <property type="entry name" value="TYPE II SECRETION SYSTEM PROTEIN GSPE-RELATED"/>
    <property type="match status" value="1"/>
</dbReference>
<evidence type="ECO:0000256" key="3">
    <source>
        <dbReference type="ARBA" id="ARBA00022840"/>
    </source>
</evidence>
<comment type="similarity">
    <text evidence="1">Belongs to the GSP E family.</text>
</comment>
<sequence length="437" mass="48466">MEPSKKLLGSVTIIPEIVADIKKNVQNIADFTKEIQEHIKQNTTNLLDVILCAAIQLTASDIHLEPEEEKIRLRIRIDGVLQDVAFFEQPVYHHLLSRLKLESKIKLNITDKPQDGRFTINIDDMLVEVRTSSLPAEYGESIVMRILNPRDLKNLDDLGLRDDLYQIFLKEIQKPNGMIIITGPTGAGKTTTLYAFLMKIQNPQIKIITIEDPIEYHLKGISQTQVAPEKGYDFSDGLRSIVRQDPDVILVGEIRDLETAKISLQAALTGHLVLSTIHTNDAAGTIPRLVDLGIDTASIAPAIKMAVGQRLIRKVCKECSVMASPSAEQLEELKKGLHGVPKEIINLNVEAVKIAAVAEKGCKACNFSGYKGRKGLYEVFLVDSDMERFILTNPPVSAIKELSIKKGMITIYQSGLIEVALGNATFEEVKRVVEADE</sequence>
<dbReference type="AlphaFoldDB" id="A0A1G2I3Y0"/>
<dbReference type="Proteomes" id="UP000178820">
    <property type="component" value="Unassembled WGS sequence"/>
</dbReference>
<dbReference type="PANTHER" id="PTHR30258:SF1">
    <property type="entry name" value="PROTEIN TRANSPORT PROTEIN HOFB HOMOLOG"/>
    <property type="match status" value="1"/>
</dbReference>
<dbReference type="InterPro" id="IPR003593">
    <property type="entry name" value="AAA+_ATPase"/>
</dbReference>
<gene>
    <name evidence="5" type="ORF">A3D44_02680</name>
</gene>
<reference evidence="5 6" key="1">
    <citation type="journal article" date="2016" name="Nat. Commun.">
        <title>Thousands of microbial genomes shed light on interconnected biogeochemical processes in an aquifer system.</title>
        <authorList>
            <person name="Anantharaman K."/>
            <person name="Brown C.T."/>
            <person name="Hug L.A."/>
            <person name="Sharon I."/>
            <person name="Castelle C.J."/>
            <person name="Probst A.J."/>
            <person name="Thomas B.C."/>
            <person name="Singh A."/>
            <person name="Wilkins M.J."/>
            <person name="Karaoz U."/>
            <person name="Brodie E.L."/>
            <person name="Williams K.H."/>
            <person name="Hubbard S.S."/>
            <person name="Banfield J.F."/>
        </authorList>
    </citation>
    <scope>NUCLEOTIDE SEQUENCE [LARGE SCALE GENOMIC DNA]</scope>
</reference>
<dbReference type="GO" id="GO:0016887">
    <property type="term" value="F:ATP hydrolysis activity"/>
    <property type="evidence" value="ECO:0007669"/>
    <property type="project" value="TreeGrafter"/>
</dbReference>
<protein>
    <recommendedName>
        <fullName evidence="4">Bacterial type II secretion system protein E domain-containing protein</fullName>
    </recommendedName>
</protein>
<comment type="caution">
    <text evidence="5">The sequence shown here is derived from an EMBL/GenBank/DDBJ whole genome shotgun (WGS) entry which is preliminary data.</text>
</comment>
<proteinExistence type="inferred from homology"/>
<dbReference type="InterPro" id="IPR027417">
    <property type="entry name" value="P-loop_NTPase"/>
</dbReference>
<feature type="domain" description="Bacterial type II secretion system protein E" evidence="4">
    <location>
        <begin position="242"/>
        <end position="256"/>
    </location>
</feature>